<dbReference type="AlphaFoldDB" id="A0A953NGK3"/>
<feature type="transmembrane region" description="Helical" evidence="1">
    <location>
        <begin position="12"/>
        <end position="31"/>
    </location>
</feature>
<sequence>MRLTKISNWFWFWLVFIIIFTFVVIFVIFTYKIEKTEKIIVYFDENKKMHIFGNDRLIYNLKKDQKIMLNLNEINHELFIKSIKMNKDSIAVNYFVSDNNFFKIIKPNSKLGANLFLGETTLFNRLFNY</sequence>
<dbReference type="RefSeq" id="WP_205517442.1">
    <property type="nucleotide sequence ID" value="NZ_CP070479.1"/>
</dbReference>
<dbReference type="Proteomes" id="UP000772186">
    <property type="component" value="Unassembled WGS sequence"/>
</dbReference>
<keyword evidence="1" id="KW-0812">Transmembrane</keyword>
<evidence type="ECO:0000313" key="3">
    <source>
        <dbReference type="Proteomes" id="UP000772186"/>
    </source>
</evidence>
<comment type="caution">
    <text evidence="2">The sequence shown here is derived from an EMBL/GenBank/DDBJ whole genome shotgun (WGS) entry which is preliminary data.</text>
</comment>
<reference evidence="2 3" key="1">
    <citation type="submission" date="2021-09" db="EMBL/GenBank/DDBJ databases">
        <title>WGS of Mycoplasma sp. Zaradi2 strains.</title>
        <authorList>
            <person name="Spergser J."/>
        </authorList>
    </citation>
    <scope>NUCLEOTIDE SEQUENCE [LARGE SCALE GENOMIC DNA]</scope>
    <source>
        <strain evidence="2 3">1331</strain>
    </source>
</reference>
<proteinExistence type="predicted"/>
<accession>A0A953NGK3</accession>
<organism evidence="2 3">
    <name type="scientific">Mycoplasma tauri</name>
    <dbReference type="NCBI Taxonomy" id="547987"/>
    <lineage>
        <taxon>Bacteria</taxon>
        <taxon>Bacillati</taxon>
        <taxon>Mycoplasmatota</taxon>
        <taxon>Mollicutes</taxon>
        <taxon>Mycoplasmataceae</taxon>
        <taxon>Mycoplasma</taxon>
    </lineage>
</organism>
<dbReference type="EMBL" id="JAIQBY010000004">
    <property type="protein sequence ID" value="MBZ4195296.1"/>
    <property type="molecule type" value="Genomic_DNA"/>
</dbReference>
<evidence type="ECO:0000313" key="2">
    <source>
        <dbReference type="EMBL" id="MBZ4195296.1"/>
    </source>
</evidence>
<gene>
    <name evidence="2" type="ORF">LAD73_00980</name>
</gene>
<keyword evidence="3" id="KW-1185">Reference proteome</keyword>
<keyword evidence="1" id="KW-0472">Membrane</keyword>
<name>A0A953NGK3_9MOLU</name>
<protein>
    <submittedName>
        <fullName evidence="2">Uncharacterized protein</fullName>
    </submittedName>
</protein>
<evidence type="ECO:0000256" key="1">
    <source>
        <dbReference type="SAM" id="Phobius"/>
    </source>
</evidence>
<keyword evidence="1" id="KW-1133">Transmembrane helix</keyword>
<dbReference type="NCBIfam" id="NF045999">
    <property type="entry name" value="MAG1140_fam"/>
    <property type="match status" value="1"/>
</dbReference>